<keyword evidence="2" id="KW-0808">Transferase</keyword>
<evidence type="ECO:0000313" key="3">
    <source>
        <dbReference type="Proteomes" id="UP000499080"/>
    </source>
</evidence>
<organism evidence="2 3">
    <name type="scientific">Araneus ventricosus</name>
    <name type="common">Orbweaver spider</name>
    <name type="synonym">Epeira ventricosa</name>
    <dbReference type="NCBI Taxonomy" id="182803"/>
    <lineage>
        <taxon>Eukaryota</taxon>
        <taxon>Metazoa</taxon>
        <taxon>Ecdysozoa</taxon>
        <taxon>Arthropoda</taxon>
        <taxon>Chelicerata</taxon>
        <taxon>Arachnida</taxon>
        <taxon>Araneae</taxon>
        <taxon>Araneomorphae</taxon>
        <taxon>Entelegynae</taxon>
        <taxon>Araneoidea</taxon>
        <taxon>Araneidae</taxon>
        <taxon>Araneus</taxon>
    </lineage>
</organism>
<evidence type="ECO:0000313" key="2">
    <source>
        <dbReference type="EMBL" id="GBO41841.1"/>
    </source>
</evidence>
<dbReference type="OrthoDB" id="4951845at2759"/>
<gene>
    <name evidence="2" type="primary">GST26</name>
    <name evidence="2" type="ORF">AVEN_18618_1</name>
</gene>
<protein>
    <submittedName>
        <fullName evidence="2">Glutathione S-transferase class-mu isozyme 51</fullName>
    </submittedName>
</protein>
<name>A0A4Y2WX76_ARAVE</name>
<dbReference type="GO" id="GO:0016740">
    <property type="term" value="F:transferase activity"/>
    <property type="evidence" value="ECO:0007669"/>
    <property type="project" value="UniProtKB-KW"/>
</dbReference>
<evidence type="ECO:0000259" key="1">
    <source>
        <dbReference type="PROSITE" id="PS50405"/>
    </source>
</evidence>
<comment type="caution">
    <text evidence="2">The sequence shown here is derived from an EMBL/GenBank/DDBJ whole genome shotgun (WGS) entry which is preliminary data.</text>
</comment>
<dbReference type="Gene3D" id="1.20.1050.130">
    <property type="match status" value="1"/>
</dbReference>
<dbReference type="SUPFAM" id="SSF47616">
    <property type="entry name" value="GST C-terminal domain-like"/>
    <property type="match status" value="1"/>
</dbReference>
<proteinExistence type="predicted"/>
<dbReference type="InterPro" id="IPR010987">
    <property type="entry name" value="Glutathione-S-Trfase_C-like"/>
</dbReference>
<accession>A0A4Y2WX76</accession>
<reference evidence="2 3" key="1">
    <citation type="journal article" date="2019" name="Sci. Rep.">
        <title>Orb-weaving spider Araneus ventricosus genome elucidates the spidroin gene catalogue.</title>
        <authorList>
            <person name="Kono N."/>
            <person name="Nakamura H."/>
            <person name="Ohtoshi R."/>
            <person name="Moran D.A.P."/>
            <person name="Shinohara A."/>
            <person name="Yoshida Y."/>
            <person name="Fujiwara M."/>
            <person name="Mori M."/>
            <person name="Tomita M."/>
            <person name="Arakawa K."/>
        </authorList>
    </citation>
    <scope>NUCLEOTIDE SEQUENCE [LARGE SCALE GENOMIC DNA]</scope>
</reference>
<keyword evidence="3" id="KW-1185">Reference proteome</keyword>
<dbReference type="Proteomes" id="UP000499080">
    <property type="component" value="Unassembled WGS sequence"/>
</dbReference>
<sequence length="110" mass="12876">MTDGSEAGKEEFFKSVSSMFNQWEKFLGDGKYLTGHDITYVDFMFYANLDFYRLLHATILDEYPILNAFHTRIKNLPEMQEYLNFPKFRKWPIISPLAKFGGEGPEPKHA</sequence>
<dbReference type="InterPro" id="IPR036282">
    <property type="entry name" value="Glutathione-S-Trfase_C_sf"/>
</dbReference>
<feature type="domain" description="GST C-terminal" evidence="1">
    <location>
        <begin position="1"/>
        <end position="93"/>
    </location>
</feature>
<dbReference type="InterPro" id="IPR004046">
    <property type="entry name" value="GST_C"/>
</dbReference>
<dbReference type="EMBL" id="BGPR01067697">
    <property type="protein sequence ID" value="GBO41841.1"/>
    <property type="molecule type" value="Genomic_DNA"/>
</dbReference>
<dbReference type="Pfam" id="PF14497">
    <property type="entry name" value="GST_C_3"/>
    <property type="match status" value="1"/>
</dbReference>
<dbReference type="AlphaFoldDB" id="A0A4Y2WX76"/>
<dbReference type="PROSITE" id="PS50405">
    <property type="entry name" value="GST_CTER"/>
    <property type="match status" value="1"/>
</dbReference>